<gene>
    <name evidence="3" type="ORF">V6N11_051830</name>
</gene>
<dbReference type="InterPro" id="IPR001810">
    <property type="entry name" value="F-box_dom"/>
</dbReference>
<evidence type="ECO:0000313" key="4">
    <source>
        <dbReference type="Proteomes" id="UP001396334"/>
    </source>
</evidence>
<keyword evidence="4" id="KW-1185">Reference proteome</keyword>
<sequence length="486" mass="53586">MGGFTAANDDILQNILFRLPASSFASAACVNKSWNKVCETVLAYPKFATALSLNPSLPDAVKEVLDKVLSEPIRPQFAIASIGLQFSLEAAHQLVRWYMIPELDGSVSREFVEEFNRGILLIIGYLPGLKGPGVTMVSKLLVDIKNYTASVSDTTAPEAMIVFGDQRVDLTHVLAEIDHDMPDDTVIAGDACSRFIYKSGQNSQAYNSDLYFFDAVALVFANVKNKPDDIGEIQFHATMSTGVLSIGPELRAITVASKGSEWSWLTISLNGSDQILYSQRILEEISRERENEPGIFYIGVLQKRPSCIEQEKMELRTYLVFYEVIEANAEYLVVEGAGIQPGDTFQFYHSETASETCRITSDGIDILNPGSCYGYHYYRDSAGGVGNGGVFGGLLFSSQYCEETDFDTYPVYADTPPTPLAGLFCAREIGRDFDTSLELPEEEEEEGEGGGGAEEEESPARCSLHVCSSVFLLFYYEPPYPDLYIN</sequence>
<accession>A0ABR2U8A2</accession>
<evidence type="ECO:0000259" key="2">
    <source>
        <dbReference type="Pfam" id="PF00646"/>
    </source>
</evidence>
<evidence type="ECO:0000256" key="1">
    <source>
        <dbReference type="SAM" id="MobiDB-lite"/>
    </source>
</evidence>
<name>A0ABR2U8A2_9ROSI</name>
<dbReference type="InterPro" id="IPR036047">
    <property type="entry name" value="F-box-like_dom_sf"/>
</dbReference>
<proteinExistence type="predicted"/>
<dbReference type="PANTHER" id="PTHR14939">
    <property type="entry name" value="F-BOX ONLY PROTEIN 22"/>
    <property type="match status" value="1"/>
</dbReference>
<dbReference type="Pfam" id="PF00646">
    <property type="entry name" value="F-box"/>
    <property type="match status" value="1"/>
</dbReference>
<dbReference type="PANTHER" id="PTHR14939:SF8">
    <property type="entry name" value="FIST C-DOMAIN DOMAIN-CONTAINING PROTEIN"/>
    <property type="match status" value="1"/>
</dbReference>
<feature type="domain" description="F-box" evidence="2">
    <location>
        <begin position="9"/>
        <end position="41"/>
    </location>
</feature>
<dbReference type="EMBL" id="JBBPBN010000001">
    <property type="protein sequence ID" value="KAK9045927.1"/>
    <property type="molecule type" value="Genomic_DNA"/>
</dbReference>
<comment type="caution">
    <text evidence="3">The sequence shown here is derived from an EMBL/GenBank/DDBJ whole genome shotgun (WGS) entry which is preliminary data.</text>
</comment>
<dbReference type="SUPFAM" id="SSF81383">
    <property type="entry name" value="F-box domain"/>
    <property type="match status" value="1"/>
</dbReference>
<evidence type="ECO:0000313" key="3">
    <source>
        <dbReference type="EMBL" id="KAK9045927.1"/>
    </source>
</evidence>
<dbReference type="Proteomes" id="UP001396334">
    <property type="component" value="Unassembled WGS sequence"/>
</dbReference>
<protein>
    <recommendedName>
        <fullName evidence="2">F-box domain-containing protein</fullName>
    </recommendedName>
</protein>
<reference evidence="3 4" key="1">
    <citation type="journal article" date="2024" name="G3 (Bethesda)">
        <title>Genome assembly of Hibiscus sabdariffa L. provides insights into metabolisms of medicinal natural products.</title>
        <authorList>
            <person name="Kim T."/>
        </authorList>
    </citation>
    <scope>NUCLEOTIDE SEQUENCE [LARGE SCALE GENOMIC DNA]</scope>
    <source>
        <strain evidence="3">TK-2024</strain>
        <tissue evidence="3">Old leaves</tissue>
    </source>
</reference>
<feature type="compositionally biased region" description="Acidic residues" evidence="1">
    <location>
        <begin position="439"/>
        <end position="457"/>
    </location>
</feature>
<organism evidence="3 4">
    <name type="scientific">Hibiscus sabdariffa</name>
    <name type="common">roselle</name>
    <dbReference type="NCBI Taxonomy" id="183260"/>
    <lineage>
        <taxon>Eukaryota</taxon>
        <taxon>Viridiplantae</taxon>
        <taxon>Streptophyta</taxon>
        <taxon>Embryophyta</taxon>
        <taxon>Tracheophyta</taxon>
        <taxon>Spermatophyta</taxon>
        <taxon>Magnoliopsida</taxon>
        <taxon>eudicotyledons</taxon>
        <taxon>Gunneridae</taxon>
        <taxon>Pentapetalae</taxon>
        <taxon>rosids</taxon>
        <taxon>malvids</taxon>
        <taxon>Malvales</taxon>
        <taxon>Malvaceae</taxon>
        <taxon>Malvoideae</taxon>
        <taxon>Hibiscus</taxon>
    </lineage>
</organism>
<feature type="region of interest" description="Disordered" evidence="1">
    <location>
        <begin position="436"/>
        <end position="457"/>
    </location>
</feature>